<dbReference type="InterPro" id="IPR014158">
    <property type="entry name" value="T4SS_VirB5"/>
</dbReference>
<dbReference type="SUPFAM" id="SSF101082">
    <property type="entry name" value="Typo IV secretion system protein TraC"/>
    <property type="match status" value="1"/>
</dbReference>
<evidence type="ECO:0000313" key="3">
    <source>
        <dbReference type="EMBL" id="NYT39075.1"/>
    </source>
</evidence>
<evidence type="ECO:0000256" key="2">
    <source>
        <dbReference type="SAM" id="SignalP"/>
    </source>
</evidence>
<feature type="signal peptide" evidence="2">
    <location>
        <begin position="1"/>
        <end position="22"/>
    </location>
</feature>
<dbReference type="Pfam" id="PF07996">
    <property type="entry name" value="T4SS"/>
    <property type="match status" value="1"/>
</dbReference>
<dbReference type="NCBIfam" id="TIGR02791">
    <property type="entry name" value="VirB5"/>
    <property type="match status" value="1"/>
</dbReference>
<dbReference type="EMBL" id="JACCEW010000010">
    <property type="protein sequence ID" value="NYT39075.1"/>
    <property type="molecule type" value="Genomic_DNA"/>
</dbReference>
<dbReference type="RefSeq" id="WP_129971581.1">
    <property type="nucleotide sequence ID" value="NZ_JACCEW010000010.1"/>
</dbReference>
<keyword evidence="2" id="KW-0732">Signal</keyword>
<dbReference type="OrthoDB" id="9780974at2"/>
<feature type="coiled-coil region" evidence="1">
    <location>
        <begin position="164"/>
        <end position="191"/>
    </location>
</feature>
<dbReference type="CDD" id="cd14262">
    <property type="entry name" value="VirB5_like"/>
    <property type="match status" value="1"/>
</dbReference>
<dbReference type="Gene3D" id="1.20.58.430">
    <property type="entry name" value="Type IV secretion system, VirB5-domain"/>
    <property type="match status" value="1"/>
</dbReference>
<reference evidence="3 4" key="1">
    <citation type="submission" date="2020-07" db="EMBL/GenBank/DDBJ databases">
        <title>Taxonomic revisions and descriptions of new bacterial species based on genomic comparisons in the high-G+C-content subgroup of the family Alcaligenaceae.</title>
        <authorList>
            <person name="Szabo A."/>
            <person name="Felfoldi T."/>
        </authorList>
    </citation>
    <scope>NUCLEOTIDE SEQUENCE [LARGE SCALE GENOMIC DNA]</scope>
    <source>
        <strain evidence="3 4">DSM 25264</strain>
    </source>
</reference>
<protein>
    <submittedName>
        <fullName evidence="3">P-type DNA transfer protein VirB5</fullName>
    </submittedName>
</protein>
<keyword evidence="1" id="KW-0175">Coiled coil</keyword>
<organism evidence="3 4">
    <name type="scientific">Allopusillimonas soli</name>
    <dbReference type="NCBI Taxonomy" id="659016"/>
    <lineage>
        <taxon>Bacteria</taxon>
        <taxon>Pseudomonadati</taxon>
        <taxon>Pseudomonadota</taxon>
        <taxon>Betaproteobacteria</taxon>
        <taxon>Burkholderiales</taxon>
        <taxon>Alcaligenaceae</taxon>
        <taxon>Allopusillimonas</taxon>
    </lineage>
</organism>
<accession>A0A853FDX3</accession>
<gene>
    <name evidence="3" type="primary">virB5</name>
    <name evidence="3" type="ORF">H0A68_19560</name>
</gene>
<name>A0A853FDX3_9BURK</name>
<keyword evidence="4" id="KW-1185">Reference proteome</keyword>
<evidence type="ECO:0000313" key="4">
    <source>
        <dbReference type="Proteomes" id="UP000580517"/>
    </source>
</evidence>
<dbReference type="InterPro" id="IPR023220">
    <property type="entry name" value="T4SS_VirB5-domain"/>
</dbReference>
<evidence type="ECO:0000256" key="1">
    <source>
        <dbReference type="SAM" id="Coils"/>
    </source>
</evidence>
<sequence length="229" mass="25575">MRKLVITAAIVVIVGAASPVMAQGIPVFDATRAADFVQQFTRMKEQLDTARSQLAEAQRLFESMSGTRGFGDVLRNHQLRQYLPDDLKTVYDTVNGGGYSGISGSIDDILREEQLSGSVTEMARAIDERSRRTMATDKAIGLRAYEGAQQRLDQIDGLMDEISRTQDQKAIEELQARIAAEQAAIQNETTKLQMIAHLRHAEQTLIAEQKRELNRRILSSENRAMPTLR</sequence>
<dbReference type="AlphaFoldDB" id="A0A853FDX3"/>
<proteinExistence type="predicted"/>
<comment type="caution">
    <text evidence="3">The sequence shown here is derived from an EMBL/GenBank/DDBJ whole genome shotgun (WGS) entry which is preliminary data.</text>
</comment>
<feature type="chain" id="PRO_5032399033" evidence="2">
    <location>
        <begin position="23"/>
        <end position="229"/>
    </location>
</feature>
<dbReference type="Proteomes" id="UP000580517">
    <property type="component" value="Unassembled WGS sequence"/>
</dbReference>